<accession>A0A5B7HCG1</accession>
<feature type="region of interest" description="Disordered" evidence="1">
    <location>
        <begin position="1"/>
        <end position="38"/>
    </location>
</feature>
<protein>
    <submittedName>
        <fullName evidence="2">Uncharacterized protein</fullName>
    </submittedName>
</protein>
<name>A0A5B7HCG1_PORTR</name>
<sequence length="132" mass="14463">MKKEALEQHGVTRRSMSSIMACPPRHSNPPTTLHQTPQRQGECETKAQCWCWRLCQNRGTVNRVIPASCGLPRLAVPVPPTSSALTVPSLPSVCFSFLPFLSSILRQSLLLLLHGSVSFSLRLSLLEGASRA</sequence>
<dbReference type="Proteomes" id="UP000324222">
    <property type="component" value="Unassembled WGS sequence"/>
</dbReference>
<proteinExistence type="predicted"/>
<reference evidence="2 3" key="1">
    <citation type="submission" date="2019-05" db="EMBL/GenBank/DDBJ databases">
        <title>Another draft genome of Portunus trituberculatus and its Hox gene families provides insights of decapod evolution.</title>
        <authorList>
            <person name="Jeong J.-H."/>
            <person name="Song I."/>
            <person name="Kim S."/>
            <person name="Choi T."/>
            <person name="Kim D."/>
            <person name="Ryu S."/>
            <person name="Kim W."/>
        </authorList>
    </citation>
    <scope>NUCLEOTIDE SEQUENCE [LARGE SCALE GENOMIC DNA]</scope>
    <source>
        <tissue evidence="2">Muscle</tissue>
    </source>
</reference>
<feature type="compositionally biased region" description="Polar residues" evidence="1">
    <location>
        <begin position="28"/>
        <end position="38"/>
    </location>
</feature>
<evidence type="ECO:0000313" key="3">
    <source>
        <dbReference type="Proteomes" id="UP000324222"/>
    </source>
</evidence>
<evidence type="ECO:0000256" key="1">
    <source>
        <dbReference type="SAM" id="MobiDB-lite"/>
    </source>
</evidence>
<dbReference type="EMBL" id="VSRR010025613">
    <property type="protein sequence ID" value="MPC66997.1"/>
    <property type="molecule type" value="Genomic_DNA"/>
</dbReference>
<keyword evidence="3" id="KW-1185">Reference proteome</keyword>
<organism evidence="2 3">
    <name type="scientific">Portunus trituberculatus</name>
    <name type="common">Swimming crab</name>
    <name type="synonym">Neptunus trituberculatus</name>
    <dbReference type="NCBI Taxonomy" id="210409"/>
    <lineage>
        <taxon>Eukaryota</taxon>
        <taxon>Metazoa</taxon>
        <taxon>Ecdysozoa</taxon>
        <taxon>Arthropoda</taxon>
        <taxon>Crustacea</taxon>
        <taxon>Multicrustacea</taxon>
        <taxon>Malacostraca</taxon>
        <taxon>Eumalacostraca</taxon>
        <taxon>Eucarida</taxon>
        <taxon>Decapoda</taxon>
        <taxon>Pleocyemata</taxon>
        <taxon>Brachyura</taxon>
        <taxon>Eubrachyura</taxon>
        <taxon>Portunoidea</taxon>
        <taxon>Portunidae</taxon>
        <taxon>Portuninae</taxon>
        <taxon>Portunus</taxon>
    </lineage>
</organism>
<comment type="caution">
    <text evidence="2">The sequence shown here is derived from an EMBL/GenBank/DDBJ whole genome shotgun (WGS) entry which is preliminary data.</text>
</comment>
<gene>
    <name evidence="2" type="ORF">E2C01_061157</name>
</gene>
<dbReference type="AlphaFoldDB" id="A0A5B7HCG1"/>
<evidence type="ECO:0000313" key="2">
    <source>
        <dbReference type="EMBL" id="MPC66997.1"/>
    </source>
</evidence>